<dbReference type="Proteomes" id="UP000275048">
    <property type="component" value="Unassembled WGS sequence"/>
</dbReference>
<comment type="caution">
    <text evidence="1">The sequence shown here is derived from an EMBL/GenBank/DDBJ whole genome shotgun (WGS) entry which is preliminary data.</text>
</comment>
<dbReference type="EMBL" id="RHHB01000002">
    <property type="protein sequence ID" value="RNB51894.1"/>
    <property type="molecule type" value="Genomic_DNA"/>
</dbReference>
<name>A0A3M8AKZ3_9MICO</name>
<gene>
    <name evidence="1" type="ORF">EDM22_02850</name>
</gene>
<sequence length="499" mass="50222">MEVSSIDFGPIACGEQDTATVSLAAKRNGNVNSGNVFANSSTVTFSVLPTTGDAGAVATQPAPSTAALPGNWVASNNIFSTPSDSEITVGGSVEGTYTSKVTYKVAGTNTSSAAFSTTKDVTVSWEIVDCEVVVPDETVPVVVVTCPTEEVLRGSTAYATWVATDEVGGSGIAEPSSGSIELDTSSYGAATATAPVGTAKDIAGNESAEATCAYFVTEKTPPVVVLTCPDEDVLLGSSAEATWVATDEAGGSGIAEPSSGSIDLDTSSYGPATATAPAGTAKDLAGNGSAEVTCEYFVTENTPPVVDLVCPTSPLILGSSAVAEWTAYDPSPGSGIADDSPSSGSVALATSSVGSKTATVPAGTVWDAAGNESIADSCTYSVIYDFAGFFRPVDMGNVVNSAKAGSAVPIKFGLDGDQGLDILAAGSPTITFTSCNASATIDAIETTITAGGSSLSYDPVAGQYVYVWKTEKSWAGKCGTFALKLNDGTTHSALFKFLK</sequence>
<protein>
    <recommendedName>
        <fullName evidence="3">HYR domain-containing protein</fullName>
    </recommendedName>
</protein>
<evidence type="ECO:0008006" key="3">
    <source>
        <dbReference type="Google" id="ProtNLM"/>
    </source>
</evidence>
<reference evidence="1 2" key="1">
    <citation type="submission" date="2018-10" db="EMBL/GenBank/DDBJ databases">
        <title>Isolation, diversity and antibacterial activity of antinobacteria from the wheat rhizosphere soil.</title>
        <authorList>
            <person name="Sun T."/>
        </authorList>
    </citation>
    <scope>NUCLEOTIDE SEQUENCE [LARGE SCALE GENOMIC DNA]</scope>
    <source>
        <strain evidence="1 2">SJ-23</strain>
    </source>
</reference>
<evidence type="ECO:0000313" key="2">
    <source>
        <dbReference type="Proteomes" id="UP000275048"/>
    </source>
</evidence>
<organism evidence="1 2">
    <name type="scientific">Agromyces tardus</name>
    <dbReference type="NCBI Taxonomy" id="2583849"/>
    <lineage>
        <taxon>Bacteria</taxon>
        <taxon>Bacillati</taxon>
        <taxon>Actinomycetota</taxon>
        <taxon>Actinomycetes</taxon>
        <taxon>Micrococcales</taxon>
        <taxon>Microbacteriaceae</taxon>
        <taxon>Agromyces</taxon>
    </lineage>
</organism>
<dbReference type="AlphaFoldDB" id="A0A3M8AKZ3"/>
<evidence type="ECO:0000313" key="1">
    <source>
        <dbReference type="EMBL" id="RNB51894.1"/>
    </source>
</evidence>
<dbReference type="NCBIfam" id="NF038114">
    <property type="entry name" value="rightmost"/>
    <property type="match status" value="1"/>
</dbReference>
<proteinExistence type="predicted"/>
<keyword evidence="2" id="KW-1185">Reference proteome</keyword>
<accession>A0A3M8AKZ3</accession>